<dbReference type="EMBL" id="WOWK01000093">
    <property type="protein sequence ID" value="KAF0319614.1"/>
    <property type="molecule type" value="Genomic_DNA"/>
</dbReference>
<accession>A0A8H3ZH61</accession>
<keyword evidence="1" id="KW-0732">Signal</keyword>
<keyword evidence="3" id="KW-1185">Reference proteome</keyword>
<feature type="signal peptide" evidence="1">
    <location>
        <begin position="1"/>
        <end position="17"/>
    </location>
</feature>
<evidence type="ECO:0000313" key="2">
    <source>
        <dbReference type="EMBL" id="KAF0319614.1"/>
    </source>
</evidence>
<protein>
    <submittedName>
        <fullName evidence="2">Uncharacterized protein</fullName>
    </submittedName>
</protein>
<gene>
    <name evidence="2" type="ORF">GQ607_013094</name>
</gene>
<dbReference type="Proteomes" id="UP000434172">
    <property type="component" value="Unassembled WGS sequence"/>
</dbReference>
<evidence type="ECO:0000256" key="1">
    <source>
        <dbReference type="SAM" id="SignalP"/>
    </source>
</evidence>
<dbReference type="OrthoDB" id="4611802at2759"/>
<name>A0A8H3ZH61_9PEZI</name>
<proteinExistence type="predicted"/>
<feature type="chain" id="PRO_5034978608" evidence="1">
    <location>
        <begin position="18"/>
        <end position="192"/>
    </location>
</feature>
<sequence length="192" mass="21194">MKSFALAAIFFPAMTLALPQLESVKRFTNETSTLTPHPTSIGAVCTPARYQCRQKPNNTWGWDVCNTSSKWVTTGNCAPTETCVFNSLNGPPYCVPTPPKTPAKETGKQCFPAKYQCKYDDSKGWSIETCNDTGIWDHALDCEASERCTYSRWLGILTAIPRRRIVSALLGRISAALFRRGAGMFARLRASG</sequence>
<reference evidence="2 3" key="1">
    <citation type="submission" date="2019-12" db="EMBL/GenBank/DDBJ databases">
        <title>A genome sequence resource for the geographically widespread anthracnose pathogen Colletotrichum asianum.</title>
        <authorList>
            <person name="Meng Y."/>
        </authorList>
    </citation>
    <scope>NUCLEOTIDE SEQUENCE [LARGE SCALE GENOMIC DNA]</scope>
    <source>
        <strain evidence="2 3">ICMP 18580</strain>
    </source>
</reference>
<comment type="caution">
    <text evidence="2">The sequence shown here is derived from an EMBL/GenBank/DDBJ whole genome shotgun (WGS) entry which is preliminary data.</text>
</comment>
<evidence type="ECO:0000313" key="3">
    <source>
        <dbReference type="Proteomes" id="UP000434172"/>
    </source>
</evidence>
<organism evidence="2 3">
    <name type="scientific">Colletotrichum asianum</name>
    <dbReference type="NCBI Taxonomy" id="702518"/>
    <lineage>
        <taxon>Eukaryota</taxon>
        <taxon>Fungi</taxon>
        <taxon>Dikarya</taxon>
        <taxon>Ascomycota</taxon>
        <taxon>Pezizomycotina</taxon>
        <taxon>Sordariomycetes</taxon>
        <taxon>Hypocreomycetidae</taxon>
        <taxon>Glomerellales</taxon>
        <taxon>Glomerellaceae</taxon>
        <taxon>Colletotrichum</taxon>
        <taxon>Colletotrichum gloeosporioides species complex</taxon>
    </lineage>
</organism>
<dbReference type="AlphaFoldDB" id="A0A8H3ZH61"/>